<sequence>MTKARRKPQGTSGPIVGGPDGIEWAKIRFPETKLEREWLVANLFFKGSARPIMEESKPSLTPFGMPHPNDENDIDFTIGTAEGTKLMELAEIAPLKTHGGIFENAPKRIAPKEKASIVYDLIRGKSDHQGAPGRFLVLYATEHAFKADVITIELVRRRLEKTPPKFDRVYALSIHGLDAASIWEVYPGKPHDFFRELSDDDLDRGQSPHPTEFVVTHSLTWTGAVLSGFRRLPAEFSLTIYLPGYLCDSIGQTQAPG</sequence>
<protein>
    <submittedName>
        <fullName evidence="1">Uncharacterized protein</fullName>
    </submittedName>
</protein>
<name>A0ABV7MXS4_9HYPH</name>
<keyword evidence="2" id="KW-1185">Reference proteome</keyword>
<evidence type="ECO:0000313" key="2">
    <source>
        <dbReference type="Proteomes" id="UP001595648"/>
    </source>
</evidence>
<comment type="caution">
    <text evidence="1">The sequence shown here is derived from an EMBL/GenBank/DDBJ whole genome shotgun (WGS) entry which is preliminary data.</text>
</comment>
<accession>A0ABV7MXS4</accession>
<gene>
    <name evidence="1" type="ORF">ACFOJ9_30535</name>
</gene>
<evidence type="ECO:0000313" key="1">
    <source>
        <dbReference type="EMBL" id="MFC3326064.1"/>
    </source>
</evidence>
<dbReference type="Proteomes" id="UP001595648">
    <property type="component" value="Unassembled WGS sequence"/>
</dbReference>
<dbReference type="RefSeq" id="WP_378984609.1">
    <property type="nucleotide sequence ID" value="NZ_JBHRVD010000001.1"/>
</dbReference>
<reference evidence="2" key="1">
    <citation type="journal article" date="2019" name="Int. J. Syst. Evol. Microbiol.">
        <title>The Global Catalogue of Microorganisms (GCM) 10K type strain sequencing project: providing services to taxonomists for standard genome sequencing and annotation.</title>
        <authorList>
            <consortium name="The Broad Institute Genomics Platform"/>
            <consortium name="The Broad Institute Genome Sequencing Center for Infectious Disease"/>
            <person name="Wu L."/>
            <person name="Ma J."/>
        </authorList>
    </citation>
    <scope>NUCLEOTIDE SEQUENCE [LARGE SCALE GENOMIC DNA]</scope>
    <source>
        <strain evidence="2">ICMP 19515</strain>
    </source>
</reference>
<dbReference type="EMBL" id="JBHRVD010000001">
    <property type="protein sequence ID" value="MFC3326064.1"/>
    <property type="molecule type" value="Genomic_DNA"/>
</dbReference>
<proteinExistence type="predicted"/>
<organism evidence="1 2">
    <name type="scientific">Mesorhizobium cantuariense</name>
    <dbReference type="NCBI Taxonomy" id="1300275"/>
    <lineage>
        <taxon>Bacteria</taxon>
        <taxon>Pseudomonadati</taxon>
        <taxon>Pseudomonadota</taxon>
        <taxon>Alphaproteobacteria</taxon>
        <taxon>Hyphomicrobiales</taxon>
        <taxon>Phyllobacteriaceae</taxon>
        <taxon>Mesorhizobium</taxon>
    </lineage>
</organism>